<feature type="region of interest" description="Disordered" evidence="1">
    <location>
        <begin position="107"/>
        <end position="188"/>
    </location>
</feature>
<feature type="compositionally biased region" description="Basic and acidic residues" evidence="1">
    <location>
        <begin position="124"/>
        <end position="156"/>
    </location>
</feature>
<gene>
    <name evidence="2" type="ORF">POCULU_LOCUS8913</name>
</gene>
<keyword evidence="3" id="KW-1185">Reference proteome</keyword>
<evidence type="ECO:0000256" key="1">
    <source>
        <dbReference type="SAM" id="MobiDB-lite"/>
    </source>
</evidence>
<name>A0A9N9GSV0_9GLOM</name>
<sequence>DKSKAHRTLTKCLEHLSSSSKPELQTISANVMETLKCKKNINAFWASKKREKKKNNLEERIQIVERESKLHDVKQHATAKKLIFEQDNNVRKNFNAEILEKRNNIRDMEEDKSVPSIPKSRKRKVEDLPENKNSKMRLLEHQPESELEDNENKLCDDEYDEDDEDDENDDQDSDSDAESINGDKGEEEIKTLTQDEVIVRNKLIKILTARQKKDKKAGKDFMTSIYLNGIIDLSDNEMQKRIKKSLNEEQNSWLERVLEKKAWKPTPACIQYLNQFTEEVCNRNEIPTIVRKSCVTGRFDPFYHEAHEIAQQILTHCSVRLEAPMRVEYKGLNLERTYAVDTIIYFFNRLFRMHQDELDVAWIESQTSDTKKHKFDGLYKVIKAVDKSQAIIIIEFSRGRKTPTSKKYDDQVKMCRNSMRTLNKLLQTVPKNLARVYLVQSFNGFIEIKYLVRPLPTIYVLQQFLRIKIPVTFADFEQFSKDIICLMDWQTDVLSTARAVNKASTNAMENNNVYITSVDNTPQKKKAEKAEPEAKNAKLIKQVMEENAKREAKNVELKARIVGLEQIAELKDRITKLEQKPGNFQ</sequence>
<feature type="non-terminal residue" evidence="2">
    <location>
        <position position="585"/>
    </location>
</feature>
<comment type="caution">
    <text evidence="2">The sequence shown here is derived from an EMBL/GenBank/DDBJ whole genome shotgun (WGS) entry which is preliminary data.</text>
</comment>
<accession>A0A9N9GSV0</accession>
<proteinExistence type="predicted"/>
<evidence type="ECO:0000313" key="3">
    <source>
        <dbReference type="Proteomes" id="UP000789572"/>
    </source>
</evidence>
<feature type="compositionally biased region" description="Acidic residues" evidence="1">
    <location>
        <begin position="157"/>
        <end position="177"/>
    </location>
</feature>
<reference evidence="2" key="1">
    <citation type="submission" date="2021-06" db="EMBL/GenBank/DDBJ databases">
        <authorList>
            <person name="Kallberg Y."/>
            <person name="Tangrot J."/>
            <person name="Rosling A."/>
        </authorList>
    </citation>
    <scope>NUCLEOTIDE SEQUENCE</scope>
    <source>
        <strain evidence="2">IA702</strain>
    </source>
</reference>
<organism evidence="2 3">
    <name type="scientific">Paraglomus occultum</name>
    <dbReference type="NCBI Taxonomy" id="144539"/>
    <lineage>
        <taxon>Eukaryota</taxon>
        <taxon>Fungi</taxon>
        <taxon>Fungi incertae sedis</taxon>
        <taxon>Mucoromycota</taxon>
        <taxon>Glomeromycotina</taxon>
        <taxon>Glomeromycetes</taxon>
        <taxon>Paraglomerales</taxon>
        <taxon>Paraglomeraceae</taxon>
        <taxon>Paraglomus</taxon>
    </lineage>
</organism>
<protein>
    <submittedName>
        <fullName evidence="2">1750_t:CDS:1</fullName>
    </submittedName>
</protein>
<dbReference type="OrthoDB" id="2397787at2759"/>
<dbReference type="AlphaFoldDB" id="A0A9N9GSV0"/>
<dbReference type="EMBL" id="CAJVPJ010002905">
    <property type="protein sequence ID" value="CAG8631413.1"/>
    <property type="molecule type" value="Genomic_DNA"/>
</dbReference>
<dbReference type="Proteomes" id="UP000789572">
    <property type="component" value="Unassembled WGS sequence"/>
</dbReference>
<evidence type="ECO:0000313" key="2">
    <source>
        <dbReference type="EMBL" id="CAG8631413.1"/>
    </source>
</evidence>